<dbReference type="PROSITE" id="PS51197">
    <property type="entry name" value="HTH_RRF2_2"/>
    <property type="match status" value="1"/>
</dbReference>
<dbReference type="GO" id="GO:0003677">
    <property type="term" value="F:DNA binding"/>
    <property type="evidence" value="ECO:0007669"/>
    <property type="project" value="UniProtKB-KW"/>
</dbReference>
<keyword evidence="5" id="KW-1185">Reference proteome</keyword>
<protein>
    <submittedName>
        <fullName evidence="2">Rrf2 family transcriptional regulator</fullName>
    </submittedName>
    <submittedName>
        <fullName evidence="3">Transcriptional regulator, BadM/Rrf2 family</fullName>
    </submittedName>
</protein>
<keyword evidence="1" id="KW-0238">DNA-binding</keyword>
<dbReference type="SUPFAM" id="SSF46785">
    <property type="entry name" value="Winged helix' DNA-binding domain"/>
    <property type="match status" value="1"/>
</dbReference>
<dbReference type="PANTHER" id="PTHR33221:SF5">
    <property type="entry name" value="HTH-TYPE TRANSCRIPTIONAL REGULATOR ISCR"/>
    <property type="match status" value="1"/>
</dbReference>
<evidence type="ECO:0000313" key="4">
    <source>
        <dbReference type="Proteomes" id="UP000182584"/>
    </source>
</evidence>
<sequence length="149" mass="16884">MKISTKGRYALRVMIDLALHDNGEYIALKDISERQGITVKYLEQIVTNLNKAGFLRSMRGNNGGHRLARRPFEYKVGDILRTMEGSLSPIECLADSTSDGVNCPRSEECPTLGFWRGLDKVINEYVDRYTLQDLIDQEQMIAGGYDYSI</sequence>
<reference evidence="2 5" key="2">
    <citation type="submission" date="2017-09" db="EMBL/GenBank/DDBJ databases">
        <title>High-quality draft genome sequence of Butyrivibrio fibrisolvens INBov1, isolated from cow rumen.</title>
        <authorList>
            <person name="Rodriguez Hernaez J."/>
            <person name="Rivarola M."/>
            <person name="Paniego N."/>
            <person name="Cravero S."/>
            <person name="Ceron Cucchi M."/>
            <person name="Martinez M.C."/>
        </authorList>
    </citation>
    <scope>NUCLEOTIDE SEQUENCE [LARGE SCALE GENOMIC DNA]</scope>
    <source>
        <strain evidence="2 5">INBov1</strain>
    </source>
</reference>
<dbReference type="PANTHER" id="PTHR33221">
    <property type="entry name" value="WINGED HELIX-TURN-HELIX TRANSCRIPTIONAL REGULATOR, RRF2 FAMILY"/>
    <property type="match status" value="1"/>
</dbReference>
<dbReference type="NCBIfam" id="TIGR00738">
    <property type="entry name" value="rrf2_super"/>
    <property type="match status" value="1"/>
</dbReference>
<organism evidence="3 4">
    <name type="scientific">Butyrivibrio fibrisolvens</name>
    <dbReference type="NCBI Taxonomy" id="831"/>
    <lineage>
        <taxon>Bacteria</taxon>
        <taxon>Bacillati</taxon>
        <taxon>Bacillota</taxon>
        <taxon>Clostridia</taxon>
        <taxon>Lachnospirales</taxon>
        <taxon>Lachnospiraceae</taxon>
        <taxon>Butyrivibrio</taxon>
    </lineage>
</organism>
<dbReference type="InterPro" id="IPR036388">
    <property type="entry name" value="WH-like_DNA-bd_sf"/>
</dbReference>
<dbReference type="GO" id="GO:0005829">
    <property type="term" value="C:cytosol"/>
    <property type="evidence" value="ECO:0007669"/>
    <property type="project" value="TreeGrafter"/>
</dbReference>
<evidence type="ECO:0000256" key="1">
    <source>
        <dbReference type="ARBA" id="ARBA00023125"/>
    </source>
</evidence>
<evidence type="ECO:0000313" key="3">
    <source>
        <dbReference type="EMBL" id="SER75341.1"/>
    </source>
</evidence>
<dbReference type="RefSeq" id="WP_022753816.1">
    <property type="nucleotide sequence ID" value="NZ_CM009896.1"/>
</dbReference>
<dbReference type="GO" id="GO:0003700">
    <property type="term" value="F:DNA-binding transcription factor activity"/>
    <property type="evidence" value="ECO:0007669"/>
    <property type="project" value="TreeGrafter"/>
</dbReference>
<dbReference type="Proteomes" id="UP000182584">
    <property type="component" value="Unassembled WGS sequence"/>
</dbReference>
<dbReference type="EMBL" id="FOGJ01000010">
    <property type="protein sequence ID" value="SER75341.1"/>
    <property type="molecule type" value="Genomic_DNA"/>
</dbReference>
<dbReference type="InterPro" id="IPR000944">
    <property type="entry name" value="Tscrpt_reg_Rrf2"/>
</dbReference>
<evidence type="ECO:0000313" key="5">
    <source>
        <dbReference type="Proteomes" id="UP000245488"/>
    </source>
</evidence>
<dbReference type="Pfam" id="PF02082">
    <property type="entry name" value="Rrf2"/>
    <property type="match status" value="1"/>
</dbReference>
<dbReference type="EMBL" id="NXNG01000001">
    <property type="protein sequence ID" value="PWT26765.1"/>
    <property type="molecule type" value="Genomic_DNA"/>
</dbReference>
<dbReference type="eggNOG" id="COG1959">
    <property type="taxonomic scope" value="Bacteria"/>
</dbReference>
<dbReference type="AlphaFoldDB" id="A0A1H9RQU0"/>
<name>A0A1H9RQU0_BUTFI</name>
<dbReference type="OrthoDB" id="9808360at2"/>
<gene>
    <name evidence="2" type="ORF">CPT75_06395</name>
    <name evidence="3" type="ORF">SAMN04487884_11082</name>
</gene>
<accession>A0A1H9RQU0</accession>
<reference evidence="3 4" key="1">
    <citation type="submission" date="2016-10" db="EMBL/GenBank/DDBJ databases">
        <authorList>
            <person name="de Groot N.N."/>
        </authorList>
    </citation>
    <scope>NUCLEOTIDE SEQUENCE [LARGE SCALE GENOMIC DNA]</scope>
    <source>
        <strain evidence="3 4">AR40</strain>
    </source>
</reference>
<dbReference type="Gene3D" id="1.10.10.10">
    <property type="entry name" value="Winged helix-like DNA-binding domain superfamily/Winged helix DNA-binding domain"/>
    <property type="match status" value="1"/>
</dbReference>
<dbReference type="InterPro" id="IPR036390">
    <property type="entry name" value="WH_DNA-bd_sf"/>
</dbReference>
<dbReference type="Proteomes" id="UP000245488">
    <property type="component" value="Chromosome"/>
</dbReference>
<evidence type="ECO:0000313" key="2">
    <source>
        <dbReference type="EMBL" id="PWT26765.1"/>
    </source>
</evidence>
<proteinExistence type="predicted"/>